<evidence type="ECO:0000256" key="1">
    <source>
        <dbReference type="SAM" id="MobiDB-lite"/>
    </source>
</evidence>
<sequence>MNGWQSLLQAAPLTWQAVHTDMASQGGPFSDKGLGRLRGAAWPEVTMNYIPPGHATRASVKKNKGQNGPPKASKMPPPIVDDPNSADGLKHILVSKTEELNKLKVELAEERLNCTEYILNAVSGHGHMPPSLLAPDLVPVNEGLLANAKANTSSDGSNRDGGKNKS</sequence>
<dbReference type="KEGG" id="ela:UCREL1_2821"/>
<dbReference type="HOGENOM" id="CLU_1602721_0_0_1"/>
<dbReference type="Proteomes" id="UP000012174">
    <property type="component" value="Unassembled WGS sequence"/>
</dbReference>
<keyword evidence="3" id="KW-1185">Reference proteome</keyword>
<evidence type="ECO:0000313" key="3">
    <source>
        <dbReference type="Proteomes" id="UP000012174"/>
    </source>
</evidence>
<proteinExistence type="predicted"/>
<organism evidence="2 3">
    <name type="scientific">Eutypa lata (strain UCR-EL1)</name>
    <name type="common">Grapevine dieback disease fungus</name>
    <name type="synonym">Eutypa armeniacae</name>
    <dbReference type="NCBI Taxonomy" id="1287681"/>
    <lineage>
        <taxon>Eukaryota</taxon>
        <taxon>Fungi</taxon>
        <taxon>Dikarya</taxon>
        <taxon>Ascomycota</taxon>
        <taxon>Pezizomycotina</taxon>
        <taxon>Sordariomycetes</taxon>
        <taxon>Xylariomycetidae</taxon>
        <taxon>Xylariales</taxon>
        <taxon>Diatrypaceae</taxon>
        <taxon>Eutypa</taxon>
    </lineage>
</organism>
<dbReference type="EMBL" id="KB705938">
    <property type="protein sequence ID" value="EMR70148.1"/>
    <property type="molecule type" value="Genomic_DNA"/>
</dbReference>
<gene>
    <name evidence="2" type="ORF">UCREL1_2821</name>
</gene>
<name>M7T036_EUTLA</name>
<feature type="region of interest" description="Disordered" evidence="1">
    <location>
        <begin position="52"/>
        <end position="87"/>
    </location>
</feature>
<dbReference type="AlphaFoldDB" id="M7T036"/>
<accession>M7T036</accession>
<evidence type="ECO:0000313" key="2">
    <source>
        <dbReference type="EMBL" id="EMR70148.1"/>
    </source>
</evidence>
<protein>
    <submittedName>
        <fullName evidence="2">Uncharacterized protein</fullName>
    </submittedName>
</protein>
<reference evidence="3" key="1">
    <citation type="journal article" date="2013" name="Genome Announc.">
        <title>Draft genome sequence of the grapevine dieback fungus Eutypa lata UCR-EL1.</title>
        <authorList>
            <person name="Blanco-Ulate B."/>
            <person name="Rolshausen P.E."/>
            <person name="Cantu D."/>
        </authorList>
    </citation>
    <scope>NUCLEOTIDE SEQUENCE [LARGE SCALE GENOMIC DNA]</scope>
    <source>
        <strain evidence="3">UCR-EL1</strain>
    </source>
</reference>